<evidence type="ECO:0000256" key="4">
    <source>
        <dbReference type="ARBA" id="ARBA00023015"/>
    </source>
</evidence>
<evidence type="ECO:0000256" key="3">
    <source>
        <dbReference type="ARBA" id="ARBA00022833"/>
    </source>
</evidence>
<evidence type="ECO:0000256" key="6">
    <source>
        <dbReference type="ARBA" id="ARBA00023163"/>
    </source>
</evidence>
<dbReference type="Gene3D" id="1.10.10.10">
    <property type="entry name" value="Winged helix-like DNA-binding domain superfamily/Winged helix DNA-binding domain"/>
    <property type="match status" value="1"/>
</dbReference>
<reference evidence="9" key="1">
    <citation type="submission" date="2020-10" db="EMBL/GenBank/DDBJ databases">
        <authorList>
            <person name="Gilroy R."/>
        </authorList>
    </citation>
    <scope>NUCLEOTIDE SEQUENCE</scope>
    <source>
        <strain evidence="9">CHK157-1446</strain>
    </source>
</reference>
<feature type="binding site" evidence="7">
    <location>
        <position position="113"/>
    </location>
    <ligand>
        <name>Zn(2+)</name>
        <dbReference type="ChEBI" id="CHEBI:29105"/>
    </ligand>
</feature>
<comment type="cofactor">
    <cofactor evidence="8">
        <name>Mn(2+)</name>
        <dbReference type="ChEBI" id="CHEBI:29035"/>
    </cofactor>
    <cofactor evidence="8">
        <name>Fe(2+)</name>
        <dbReference type="ChEBI" id="CHEBI:29033"/>
    </cofactor>
    <text evidence="8">Binds 1 Mn(2+) or Fe(2+) ion per subunit.</text>
</comment>
<evidence type="ECO:0000256" key="5">
    <source>
        <dbReference type="ARBA" id="ARBA00023125"/>
    </source>
</evidence>
<keyword evidence="3 7" id="KW-0862">Zinc</keyword>
<keyword evidence="4" id="KW-0805">Transcription regulation</keyword>
<dbReference type="InterPro" id="IPR043135">
    <property type="entry name" value="Fur_C"/>
</dbReference>
<keyword evidence="6" id="KW-0804">Transcription</keyword>
<evidence type="ECO:0000256" key="7">
    <source>
        <dbReference type="PIRSR" id="PIRSR602481-1"/>
    </source>
</evidence>
<feature type="binding site" evidence="7">
    <location>
        <position position="76"/>
    </location>
    <ligand>
        <name>Zn(2+)</name>
        <dbReference type="ChEBI" id="CHEBI:29105"/>
    </ligand>
</feature>
<dbReference type="GO" id="GO:0008270">
    <property type="term" value="F:zinc ion binding"/>
    <property type="evidence" value="ECO:0007669"/>
    <property type="project" value="TreeGrafter"/>
</dbReference>
<dbReference type="GO" id="GO:0000976">
    <property type="term" value="F:transcription cis-regulatory region binding"/>
    <property type="evidence" value="ECO:0007669"/>
    <property type="project" value="TreeGrafter"/>
</dbReference>
<dbReference type="InterPro" id="IPR036388">
    <property type="entry name" value="WH-like_DNA-bd_sf"/>
</dbReference>
<comment type="caution">
    <text evidence="9">The sequence shown here is derived from an EMBL/GenBank/DDBJ whole genome shotgun (WGS) entry which is preliminary data.</text>
</comment>
<keyword evidence="5" id="KW-0238">DNA-binding</keyword>
<dbReference type="PANTHER" id="PTHR33202">
    <property type="entry name" value="ZINC UPTAKE REGULATION PROTEIN"/>
    <property type="match status" value="1"/>
</dbReference>
<keyword evidence="8" id="KW-0408">Iron</keyword>
<dbReference type="GO" id="GO:0003700">
    <property type="term" value="F:DNA-binding transcription factor activity"/>
    <property type="evidence" value="ECO:0007669"/>
    <property type="project" value="InterPro"/>
</dbReference>
<evidence type="ECO:0000313" key="9">
    <source>
        <dbReference type="EMBL" id="HIS24755.1"/>
    </source>
</evidence>
<feature type="binding site" evidence="8">
    <location>
        <position position="72"/>
    </location>
    <ligand>
        <name>Fe cation</name>
        <dbReference type="ChEBI" id="CHEBI:24875"/>
    </ligand>
</feature>
<evidence type="ECO:0000256" key="2">
    <source>
        <dbReference type="ARBA" id="ARBA00022491"/>
    </source>
</evidence>
<evidence type="ECO:0000256" key="8">
    <source>
        <dbReference type="PIRSR" id="PIRSR602481-2"/>
    </source>
</evidence>
<dbReference type="InterPro" id="IPR002481">
    <property type="entry name" value="FUR"/>
</dbReference>
<dbReference type="CDD" id="cd07153">
    <property type="entry name" value="Fur_like"/>
    <property type="match status" value="1"/>
</dbReference>
<evidence type="ECO:0000313" key="10">
    <source>
        <dbReference type="Proteomes" id="UP000823982"/>
    </source>
</evidence>
<dbReference type="Gene3D" id="3.30.1490.190">
    <property type="match status" value="1"/>
</dbReference>
<feature type="binding site" evidence="7">
    <location>
        <position position="116"/>
    </location>
    <ligand>
        <name>Zn(2+)</name>
        <dbReference type="ChEBI" id="CHEBI:29105"/>
    </ligand>
</feature>
<comment type="cofactor">
    <cofactor evidence="7">
        <name>Zn(2+)</name>
        <dbReference type="ChEBI" id="CHEBI:29105"/>
    </cofactor>
    <text evidence="7">Binds 1 zinc ion per subunit.</text>
</comment>
<dbReference type="Pfam" id="PF01475">
    <property type="entry name" value="FUR"/>
    <property type="match status" value="1"/>
</dbReference>
<comment type="similarity">
    <text evidence="1">Belongs to the Fur family.</text>
</comment>
<keyword evidence="7" id="KW-0479">Metal-binding</keyword>
<gene>
    <name evidence="9" type="ORF">IAD01_05055</name>
</gene>
<dbReference type="GO" id="GO:0045892">
    <property type="term" value="P:negative regulation of DNA-templated transcription"/>
    <property type="evidence" value="ECO:0007669"/>
    <property type="project" value="TreeGrafter"/>
</dbReference>
<dbReference type="InterPro" id="IPR036390">
    <property type="entry name" value="WH_DNA-bd_sf"/>
</dbReference>
<keyword evidence="2" id="KW-0678">Repressor</keyword>
<dbReference type="Proteomes" id="UP000823982">
    <property type="component" value="Unassembled WGS sequence"/>
</dbReference>
<name>A0A9D1ENU8_9FIRM</name>
<dbReference type="AlphaFoldDB" id="A0A9D1ENU8"/>
<dbReference type="SUPFAM" id="SSF46785">
    <property type="entry name" value="Winged helix' DNA-binding domain"/>
    <property type="match status" value="1"/>
</dbReference>
<evidence type="ECO:0000256" key="1">
    <source>
        <dbReference type="ARBA" id="ARBA00007957"/>
    </source>
</evidence>
<organism evidence="9 10">
    <name type="scientific">Candidatus Faeciplasma gallinarum</name>
    <dbReference type="NCBI Taxonomy" id="2840799"/>
    <lineage>
        <taxon>Bacteria</taxon>
        <taxon>Bacillati</taxon>
        <taxon>Bacillota</taxon>
        <taxon>Clostridia</taxon>
        <taxon>Eubacteriales</taxon>
        <taxon>Oscillospiraceae</taxon>
        <taxon>Oscillospiraceae incertae sedis</taxon>
        <taxon>Candidatus Faeciplasma</taxon>
    </lineage>
</organism>
<feature type="binding site" evidence="7">
    <location>
        <position position="79"/>
    </location>
    <ligand>
        <name>Zn(2+)</name>
        <dbReference type="ChEBI" id="CHEBI:29105"/>
    </ligand>
</feature>
<reference evidence="9" key="2">
    <citation type="journal article" date="2021" name="PeerJ">
        <title>Extensive microbial diversity within the chicken gut microbiome revealed by metagenomics and culture.</title>
        <authorList>
            <person name="Gilroy R."/>
            <person name="Ravi A."/>
            <person name="Getino M."/>
            <person name="Pursley I."/>
            <person name="Horton D.L."/>
            <person name="Alikhan N.F."/>
            <person name="Baker D."/>
            <person name="Gharbi K."/>
            <person name="Hall N."/>
            <person name="Watson M."/>
            <person name="Adriaenssens E.M."/>
            <person name="Foster-Nyarko E."/>
            <person name="Jarju S."/>
            <person name="Secka A."/>
            <person name="Antonio M."/>
            <person name="Oren A."/>
            <person name="Chaudhuri R.R."/>
            <person name="La Ragione R."/>
            <person name="Hildebrand F."/>
            <person name="Pallen M.J."/>
        </authorList>
    </citation>
    <scope>NUCLEOTIDE SEQUENCE</scope>
    <source>
        <strain evidence="9">CHK157-1446</strain>
    </source>
</reference>
<accession>A0A9D1ENU8</accession>
<proteinExistence type="inferred from homology"/>
<protein>
    <submittedName>
        <fullName evidence="9">Transcriptional repressor</fullName>
    </submittedName>
</protein>
<dbReference type="EMBL" id="DVIR01000046">
    <property type="protein sequence ID" value="HIS24755.1"/>
    <property type="molecule type" value="Genomic_DNA"/>
</dbReference>
<dbReference type="PANTHER" id="PTHR33202:SF7">
    <property type="entry name" value="FERRIC UPTAKE REGULATION PROTEIN"/>
    <property type="match status" value="1"/>
</dbReference>
<sequence length="133" mass="14675">MTRNGKLILDIINHSNDHLTAEQIFIILKKTAPGVALATVYNNLNALCEDDLIRKVSIEGSPDRYDKIVKHDHLVCKKCGALSDITFSDLTASLSNQLGEPILSYDLKVSYICPSCREKAKKLSETQGKKSGN</sequence>
<dbReference type="GO" id="GO:1900376">
    <property type="term" value="P:regulation of secondary metabolite biosynthetic process"/>
    <property type="evidence" value="ECO:0007669"/>
    <property type="project" value="TreeGrafter"/>
</dbReference>